<sequence>MPEAVDNDRSVIHLKGTHFPRLTRVLHVVRQ</sequence>
<accession>A0A7W8XQJ0</accession>
<proteinExistence type="predicted"/>
<dbReference type="EMBL" id="JACHBI010000004">
    <property type="protein sequence ID" value="MBB5573748.1"/>
    <property type="molecule type" value="Genomic_DNA"/>
</dbReference>
<evidence type="ECO:0000313" key="2">
    <source>
        <dbReference type="Proteomes" id="UP000549882"/>
    </source>
</evidence>
<dbReference type="AlphaFoldDB" id="A0A7W8XQJ0"/>
<name>A0A7W8XQJ0_9HYPH</name>
<dbReference type="Proteomes" id="UP000549882">
    <property type="component" value="Unassembled WGS sequence"/>
</dbReference>
<organism evidence="1 2">
    <name type="scientific">Rhizobium paranaense</name>
    <dbReference type="NCBI Taxonomy" id="1650438"/>
    <lineage>
        <taxon>Bacteria</taxon>
        <taxon>Pseudomonadati</taxon>
        <taxon>Pseudomonadota</taxon>
        <taxon>Alphaproteobacteria</taxon>
        <taxon>Hyphomicrobiales</taxon>
        <taxon>Rhizobiaceae</taxon>
        <taxon>Rhizobium/Agrobacterium group</taxon>
        <taxon>Rhizobium</taxon>
    </lineage>
</organism>
<protein>
    <submittedName>
        <fullName evidence="1">Uncharacterized protein</fullName>
    </submittedName>
</protein>
<gene>
    <name evidence="1" type="ORF">GGD50_002370</name>
</gene>
<reference evidence="1 2" key="1">
    <citation type="submission" date="2020-08" db="EMBL/GenBank/DDBJ databases">
        <title>Genomic Encyclopedia of Type Strains, Phase IV (KMG-V): Genome sequencing to study the core and pangenomes of soil and plant-associated prokaryotes.</title>
        <authorList>
            <person name="Whitman W."/>
        </authorList>
    </citation>
    <scope>NUCLEOTIDE SEQUENCE [LARGE SCALE GENOMIC DNA]</scope>
    <source>
        <strain evidence="1 2">SEMIA 4064</strain>
    </source>
</reference>
<evidence type="ECO:0000313" key="1">
    <source>
        <dbReference type="EMBL" id="MBB5573748.1"/>
    </source>
</evidence>
<comment type="caution">
    <text evidence="1">The sequence shown here is derived from an EMBL/GenBank/DDBJ whole genome shotgun (WGS) entry which is preliminary data.</text>
</comment>
<keyword evidence="2" id="KW-1185">Reference proteome</keyword>